<dbReference type="Proteomes" id="UP000191200">
    <property type="component" value="Chromosome"/>
</dbReference>
<keyword evidence="6" id="KW-1185">Reference proteome</keyword>
<dbReference type="EMBL" id="CP017267">
    <property type="protein sequence ID" value="APB31082.1"/>
    <property type="molecule type" value="Genomic_DNA"/>
</dbReference>
<dbReference type="Pfam" id="PF12833">
    <property type="entry name" value="HTH_18"/>
    <property type="match status" value="1"/>
</dbReference>
<reference evidence="5 6" key="1">
    <citation type="submission" date="2016-09" db="EMBL/GenBank/DDBJ databases">
        <title>Vagococcus teuberi sp. nov., isolated from the Malian artisanal sour milk fene.</title>
        <authorList>
            <person name="Wullschleger S."/>
            <person name="Seifert C."/>
            <person name="Baumgartner S."/>
            <person name="Lacroix C."/>
            <person name="Bonfoh B."/>
            <person name="Stevens M.J."/>
            <person name="Meile L."/>
        </authorList>
    </citation>
    <scope>NUCLEOTIDE SEQUENCE [LARGE SCALE GENOMIC DNA]</scope>
    <source>
        <strain evidence="5 6">DSM 21459</strain>
    </source>
</reference>
<evidence type="ECO:0000313" key="6">
    <source>
        <dbReference type="Proteomes" id="UP000191200"/>
    </source>
</evidence>
<dbReference type="SUPFAM" id="SSF46689">
    <property type="entry name" value="Homeodomain-like"/>
    <property type="match status" value="2"/>
</dbReference>
<dbReference type="GO" id="GO:0043565">
    <property type="term" value="F:sequence-specific DNA binding"/>
    <property type="evidence" value="ECO:0007669"/>
    <property type="project" value="InterPro"/>
</dbReference>
<dbReference type="PROSITE" id="PS01124">
    <property type="entry name" value="HTH_ARAC_FAMILY_2"/>
    <property type="match status" value="1"/>
</dbReference>
<dbReference type="GO" id="GO:0003700">
    <property type="term" value="F:DNA-binding transcription factor activity"/>
    <property type="evidence" value="ECO:0007669"/>
    <property type="project" value="InterPro"/>
</dbReference>
<dbReference type="AlphaFoldDB" id="A0A1J0A596"/>
<gene>
    <name evidence="5" type="ORF">BHY08_04110</name>
</gene>
<name>A0A1J0A596_9ENTE</name>
<keyword evidence="3" id="KW-0804">Transcription</keyword>
<dbReference type="Gene3D" id="1.10.10.60">
    <property type="entry name" value="Homeodomain-like"/>
    <property type="match status" value="2"/>
</dbReference>
<sequence length="293" mass="33981">MNYSNYVSKAITYIQQHIDEEISLDKISEYVGYSNYHFHRLFKKETGYSLYDYIKQQRLIKASLLLKHSELSILDISTLSFFNSQEAFTRAFKNKFQIPPKKFRMLHKNIMNKGDHLMTNQKSTIPGWFKSGSASNKYGMAIDTNITHISNQSAKLFSICDDFHDEEFGTIMQQFKAEKFKGKRVKFSAFLKTELSNGSSGLWVRIDSKYYDMLAFDNMKDRLITENTDWNFYSCILDVPLQADVINIGILLLGQGTIWINSCQFQEVPNTEKVTELSPSHFVPDTPEHLDFS</sequence>
<evidence type="ECO:0000259" key="4">
    <source>
        <dbReference type="PROSITE" id="PS01124"/>
    </source>
</evidence>
<evidence type="ECO:0000313" key="5">
    <source>
        <dbReference type="EMBL" id="APB31082.1"/>
    </source>
</evidence>
<dbReference type="PANTHER" id="PTHR47504:SF6">
    <property type="entry name" value="ARAC-FAMILY TRANSCRIPTIONAL REGULATOR"/>
    <property type="match status" value="1"/>
</dbReference>
<dbReference type="RefSeq" id="WP_071456668.1">
    <property type="nucleotide sequence ID" value="NZ_CP017267.1"/>
</dbReference>
<protein>
    <recommendedName>
        <fullName evidence="4">HTH araC/xylS-type domain-containing protein</fullName>
    </recommendedName>
</protein>
<dbReference type="SMART" id="SM00342">
    <property type="entry name" value="HTH_ARAC"/>
    <property type="match status" value="1"/>
</dbReference>
<dbReference type="PANTHER" id="PTHR47504">
    <property type="entry name" value="RIGHT ORIGIN-BINDING PROTEIN"/>
    <property type="match status" value="1"/>
</dbReference>
<dbReference type="InterPro" id="IPR018060">
    <property type="entry name" value="HTH_AraC"/>
</dbReference>
<organism evidence="5 6">
    <name type="scientific">Vagococcus teuberi</name>
    <dbReference type="NCBI Taxonomy" id="519472"/>
    <lineage>
        <taxon>Bacteria</taxon>
        <taxon>Bacillati</taxon>
        <taxon>Bacillota</taxon>
        <taxon>Bacilli</taxon>
        <taxon>Lactobacillales</taxon>
        <taxon>Enterococcaceae</taxon>
        <taxon>Vagococcus</taxon>
    </lineage>
</organism>
<dbReference type="InterPro" id="IPR050959">
    <property type="entry name" value="MarA-like"/>
</dbReference>
<evidence type="ECO:0000256" key="1">
    <source>
        <dbReference type="ARBA" id="ARBA00023015"/>
    </source>
</evidence>
<dbReference type="InterPro" id="IPR009057">
    <property type="entry name" value="Homeodomain-like_sf"/>
</dbReference>
<proteinExistence type="predicted"/>
<feature type="domain" description="HTH araC/xylS-type" evidence="4">
    <location>
        <begin position="8"/>
        <end position="106"/>
    </location>
</feature>
<evidence type="ECO:0000256" key="2">
    <source>
        <dbReference type="ARBA" id="ARBA00023125"/>
    </source>
</evidence>
<keyword evidence="1" id="KW-0805">Transcription regulation</keyword>
<dbReference type="InterPro" id="IPR018062">
    <property type="entry name" value="HTH_AraC-typ_CS"/>
</dbReference>
<accession>A0A1J0A596</accession>
<dbReference type="Gene3D" id="2.60.120.260">
    <property type="entry name" value="Galactose-binding domain-like"/>
    <property type="match status" value="1"/>
</dbReference>
<keyword evidence="2" id="KW-0238">DNA-binding</keyword>
<dbReference type="OrthoDB" id="9801721at2"/>
<evidence type="ECO:0000256" key="3">
    <source>
        <dbReference type="ARBA" id="ARBA00023163"/>
    </source>
</evidence>
<dbReference type="PROSITE" id="PS00041">
    <property type="entry name" value="HTH_ARAC_FAMILY_1"/>
    <property type="match status" value="1"/>
</dbReference>
<dbReference type="KEGG" id="vte:BHY08_04110"/>
<dbReference type="STRING" id="519472.BHY08_04110"/>